<dbReference type="PANTHER" id="PTHR30290:SF10">
    <property type="entry name" value="PERIPLASMIC OLIGOPEPTIDE-BINDING PROTEIN-RELATED"/>
    <property type="match status" value="1"/>
</dbReference>
<dbReference type="InterPro" id="IPR030678">
    <property type="entry name" value="Peptide/Ni-bd"/>
</dbReference>
<dbReference type="GO" id="GO:0015833">
    <property type="term" value="P:peptide transport"/>
    <property type="evidence" value="ECO:0007669"/>
    <property type="project" value="TreeGrafter"/>
</dbReference>
<reference evidence="7 9" key="1">
    <citation type="submission" date="2018-09" db="EMBL/GenBank/DDBJ databases">
        <title>Murine metabolic-syndrome-specific gut microbial biobank.</title>
        <authorList>
            <person name="Liu C."/>
        </authorList>
    </citation>
    <scope>NUCLEOTIDE SEQUENCE [LARGE SCALE GENOMIC DNA]</scope>
    <source>
        <strain evidence="7 9">C-30</strain>
    </source>
</reference>
<dbReference type="PIRSF" id="PIRSF002741">
    <property type="entry name" value="MppA"/>
    <property type="match status" value="1"/>
</dbReference>
<accession>A0A4Q2A9X5</accession>
<dbReference type="Gene3D" id="3.40.190.10">
    <property type="entry name" value="Periplasmic binding protein-like II"/>
    <property type="match status" value="1"/>
</dbReference>
<evidence type="ECO:0000259" key="6">
    <source>
        <dbReference type="Pfam" id="PF00496"/>
    </source>
</evidence>
<evidence type="ECO:0000313" key="10">
    <source>
        <dbReference type="Proteomes" id="UP000306855"/>
    </source>
</evidence>
<dbReference type="AlphaFoldDB" id="A0A4Q2A9X5"/>
<dbReference type="GO" id="GO:0042597">
    <property type="term" value="C:periplasmic space"/>
    <property type="evidence" value="ECO:0007669"/>
    <property type="project" value="UniProtKB-ARBA"/>
</dbReference>
<evidence type="ECO:0000256" key="4">
    <source>
        <dbReference type="ARBA" id="ARBA00022729"/>
    </source>
</evidence>
<dbReference type="GO" id="GO:1904680">
    <property type="term" value="F:peptide transmembrane transporter activity"/>
    <property type="evidence" value="ECO:0007669"/>
    <property type="project" value="TreeGrafter"/>
</dbReference>
<dbReference type="Proteomes" id="UP000306855">
    <property type="component" value="Unassembled WGS sequence"/>
</dbReference>
<evidence type="ECO:0000313" key="9">
    <source>
        <dbReference type="Proteomes" id="UP000289316"/>
    </source>
</evidence>
<dbReference type="EMBL" id="QZFR01000108">
    <property type="protein sequence ID" value="RXV66058.1"/>
    <property type="molecule type" value="Genomic_DNA"/>
</dbReference>
<dbReference type="CDD" id="cd08510">
    <property type="entry name" value="PBP2_Lactococcal_OppA_like"/>
    <property type="match status" value="1"/>
</dbReference>
<dbReference type="OrthoDB" id="9796817at2"/>
<dbReference type="Proteomes" id="UP000289316">
    <property type="component" value="Unassembled WGS sequence"/>
</dbReference>
<protein>
    <submittedName>
        <fullName evidence="7">Oligopeptide ABC transporter substrate-binding protein</fullName>
    </submittedName>
</protein>
<dbReference type="SUPFAM" id="SSF53850">
    <property type="entry name" value="Periplasmic binding protein-like II"/>
    <property type="match status" value="1"/>
</dbReference>
<dbReference type="Pfam" id="PF00496">
    <property type="entry name" value="SBP_bac_5"/>
    <property type="match status" value="1"/>
</dbReference>
<evidence type="ECO:0000256" key="3">
    <source>
        <dbReference type="ARBA" id="ARBA00022448"/>
    </source>
</evidence>
<keyword evidence="3" id="KW-0813">Transport</keyword>
<dbReference type="GO" id="GO:0043190">
    <property type="term" value="C:ATP-binding cassette (ABC) transporter complex"/>
    <property type="evidence" value="ECO:0007669"/>
    <property type="project" value="InterPro"/>
</dbReference>
<feature type="chain" id="PRO_5042373903" evidence="5">
    <location>
        <begin position="33"/>
        <end position="581"/>
    </location>
</feature>
<keyword evidence="4 5" id="KW-0732">Signal</keyword>
<gene>
    <name evidence="7" type="ORF">D6C19_10415</name>
    <name evidence="8" type="ORF">E5340_10765</name>
</gene>
<dbReference type="InterPro" id="IPR000914">
    <property type="entry name" value="SBP_5_dom"/>
</dbReference>
<feature type="signal peptide" evidence="5">
    <location>
        <begin position="1"/>
        <end position="32"/>
    </location>
</feature>
<comment type="subcellular location">
    <subcellularLocation>
        <location evidence="1">Cell envelope</location>
    </subcellularLocation>
</comment>
<evidence type="ECO:0000256" key="5">
    <source>
        <dbReference type="SAM" id="SignalP"/>
    </source>
</evidence>
<reference evidence="8 10" key="2">
    <citation type="submission" date="2019-04" db="EMBL/GenBank/DDBJ databases">
        <title>Microbes associate with the intestines of laboratory mice.</title>
        <authorList>
            <person name="Navarre W."/>
            <person name="Wong E."/>
            <person name="Huang K."/>
            <person name="Tropini C."/>
            <person name="Ng K."/>
            <person name="Yu B."/>
        </authorList>
    </citation>
    <scope>NUCLEOTIDE SEQUENCE [LARGE SCALE GENOMIC DNA]</scope>
    <source>
        <strain evidence="8 10">NM26_J9</strain>
    </source>
</reference>
<dbReference type="Gene3D" id="3.10.105.10">
    <property type="entry name" value="Dipeptide-binding Protein, Domain 3"/>
    <property type="match status" value="1"/>
</dbReference>
<evidence type="ECO:0000256" key="2">
    <source>
        <dbReference type="ARBA" id="ARBA00005695"/>
    </source>
</evidence>
<evidence type="ECO:0000313" key="7">
    <source>
        <dbReference type="EMBL" id="RXV66058.1"/>
    </source>
</evidence>
<proteinExistence type="inferred from homology"/>
<evidence type="ECO:0000313" key="8">
    <source>
        <dbReference type="EMBL" id="TGY52135.1"/>
    </source>
</evidence>
<feature type="domain" description="Solute-binding protein family 5" evidence="6">
    <location>
        <begin position="106"/>
        <end position="495"/>
    </location>
</feature>
<comment type="caution">
    <text evidence="7">The sequence shown here is derived from an EMBL/GenBank/DDBJ whole genome shotgun (WGS) entry which is preliminary data.</text>
</comment>
<sequence>MNKTRIAKWMVTVSVTAAVLGGLVASTKTAQAAPKLKLEYKNDKSAKKDATLRIGYADDGSFKGVFAPELSNDAATSEVSQFGTVGLFKIDDNYKFVKGGLADVDFDRENKTATIKVSDKANWSDGQPVVARDLVFAYEIIANKESGSARYTDQLANIVGMEEYHAGKADAISGLEVKDDKTLVVHFKEMAPTMGTSGAGYIWEYAEPYHYLKDVAMKDLASNDKLRKEPLFYGPFKIKKMVQGESIEWVPNTYYSQKPKVKKLTVETVSTSQAAAAVKAGKYDILLNQTPQVYDAVKNEKDFVQLGKPMLYYSYMGFRVGTVDKDGNSVMDKTAVTKDRALRQAMAYAMNIDQVQEKFGYGLSYRANTLVPAAFGKWNDKHATGYKLNMKKAKALLDEAGYKVQKDGYRTQPNGKKLTLTLMANKSSKNFEASVKNYIQQWKELGVRVKLMNGRFQEFNSMSEKLISGAKDFDIWMGAWSTSSEPTDVAANYSKTSAYNFGHFVTKENTELINSLSSEKAFDENYRRKQLYKWQEYMNKEAFIVPMTFTHSTISVSKDVKGMTLDVSDSDTLWSNVALTK</sequence>
<dbReference type="InterPro" id="IPR039424">
    <property type="entry name" value="SBP_5"/>
</dbReference>
<dbReference type="RefSeq" id="WP_004048871.1">
    <property type="nucleotide sequence ID" value="NZ_CABIVU010000019.1"/>
</dbReference>
<dbReference type="GO" id="GO:0030313">
    <property type="term" value="C:cell envelope"/>
    <property type="evidence" value="ECO:0007669"/>
    <property type="project" value="UniProtKB-SubCell"/>
</dbReference>
<name>A0A4Q2A9X5_9LACO</name>
<comment type="similarity">
    <text evidence="2">Belongs to the bacterial solute-binding protein 5 family.</text>
</comment>
<dbReference type="EMBL" id="SRYK01000088">
    <property type="protein sequence ID" value="TGY52135.1"/>
    <property type="molecule type" value="Genomic_DNA"/>
</dbReference>
<organism evidence="7 9">
    <name type="scientific">Ligilactobacillus murinus</name>
    <dbReference type="NCBI Taxonomy" id="1622"/>
    <lineage>
        <taxon>Bacteria</taxon>
        <taxon>Bacillati</taxon>
        <taxon>Bacillota</taxon>
        <taxon>Bacilli</taxon>
        <taxon>Lactobacillales</taxon>
        <taxon>Lactobacillaceae</taxon>
        <taxon>Ligilactobacillus</taxon>
    </lineage>
</organism>
<dbReference type="PANTHER" id="PTHR30290">
    <property type="entry name" value="PERIPLASMIC BINDING COMPONENT OF ABC TRANSPORTER"/>
    <property type="match status" value="1"/>
</dbReference>
<evidence type="ECO:0000256" key="1">
    <source>
        <dbReference type="ARBA" id="ARBA00004196"/>
    </source>
</evidence>